<dbReference type="PANTHER" id="PTHR12318">
    <property type="entry name" value="TESTOSTERONE-REGULATED PROTEIN RP2"/>
    <property type="match status" value="1"/>
</dbReference>
<name>A0ABU2LK41_9ACTN</name>
<dbReference type="Pfam" id="PF00293">
    <property type="entry name" value="NUDIX"/>
    <property type="match status" value="1"/>
</dbReference>
<dbReference type="EMBL" id="JAVREM010000004">
    <property type="protein sequence ID" value="MDT0317959.1"/>
    <property type="molecule type" value="Genomic_DNA"/>
</dbReference>
<dbReference type="InterPro" id="IPR039121">
    <property type="entry name" value="NUDT19"/>
</dbReference>
<evidence type="ECO:0000256" key="2">
    <source>
        <dbReference type="ARBA" id="ARBA00001946"/>
    </source>
</evidence>
<comment type="cofactor">
    <cofactor evidence="1">
        <name>Mn(2+)</name>
        <dbReference type="ChEBI" id="CHEBI:29035"/>
    </cofactor>
</comment>
<comment type="cofactor">
    <cofactor evidence="2">
        <name>Mg(2+)</name>
        <dbReference type="ChEBI" id="CHEBI:18420"/>
    </cofactor>
</comment>
<dbReference type="InterPro" id="IPR000086">
    <property type="entry name" value="NUDIX_hydrolase_dom"/>
</dbReference>
<evidence type="ECO:0000313" key="9">
    <source>
        <dbReference type="Proteomes" id="UP001183420"/>
    </source>
</evidence>
<reference evidence="9" key="1">
    <citation type="submission" date="2023-07" db="EMBL/GenBank/DDBJ databases">
        <title>30 novel species of actinomycetes from the DSMZ collection.</title>
        <authorList>
            <person name="Nouioui I."/>
        </authorList>
    </citation>
    <scope>NUCLEOTIDE SEQUENCE [LARGE SCALE GENOMIC DNA]</scope>
    <source>
        <strain evidence="9">DSM 44918</strain>
    </source>
</reference>
<keyword evidence="5" id="KW-0460">Magnesium</keyword>
<dbReference type="RefSeq" id="WP_311596290.1">
    <property type="nucleotide sequence ID" value="NZ_JAVREM010000004.1"/>
</dbReference>
<organism evidence="8 9">
    <name type="scientific">Streptomyces millisiae</name>
    <dbReference type="NCBI Taxonomy" id="3075542"/>
    <lineage>
        <taxon>Bacteria</taxon>
        <taxon>Bacillati</taxon>
        <taxon>Actinomycetota</taxon>
        <taxon>Actinomycetes</taxon>
        <taxon>Kitasatosporales</taxon>
        <taxon>Streptomycetaceae</taxon>
        <taxon>Streptomyces</taxon>
    </lineage>
</organism>
<protein>
    <submittedName>
        <fullName evidence="8">NUDIX domain-containing protein</fullName>
    </submittedName>
</protein>
<feature type="domain" description="Nudix hydrolase" evidence="7">
    <location>
        <begin position="33"/>
        <end position="216"/>
    </location>
</feature>
<evidence type="ECO:0000256" key="1">
    <source>
        <dbReference type="ARBA" id="ARBA00001936"/>
    </source>
</evidence>
<keyword evidence="6" id="KW-0464">Manganese</keyword>
<proteinExistence type="predicted"/>
<dbReference type="SUPFAM" id="SSF55811">
    <property type="entry name" value="Nudix"/>
    <property type="match status" value="1"/>
</dbReference>
<sequence length="285" mass="30241">MGLGSAGGGGQWFPPEWPERIRALARGELTPVVPRVAATVLLLRDGVDGVDGADGAAGLEVFLLRRRLSMAFAGGAYAFPGGAMEPGDESVRYTAVRELFEETGVLLAAPAAEPGRLVGAAVTEAVAAAAPPPFGELLARRGLVARGDLLGAWARWITPEFEARRYDTWFFLAALPPGQRARNASTEADHTGWLSPAEAIARYERRELLMMPPTVATLRRLLPHRTVAAALAAAAAAGGEPEPVLARASLVGDEVVLSWPGYEEFEKRLPREPEAGGEESGERTT</sequence>
<dbReference type="Proteomes" id="UP001183420">
    <property type="component" value="Unassembled WGS sequence"/>
</dbReference>
<dbReference type="CDD" id="cd18870">
    <property type="entry name" value="NUDIX_AcylCoAdiphos_Nudt19"/>
    <property type="match status" value="1"/>
</dbReference>
<evidence type="ECO:0000256" key="3">
    <source>
        <dbReference type="ARBA" id="ARBA00022723"/>
    </source>
</evidence>
<evidence type="ECO:0000256" key="6">
    <source>
        <dbReference type="ARBA" id="ARBA00023211"/>
    </source>
</evidence>
<accession>A0ABU2LK41</accession>
<comment type="caution">
    <text evidence="8">The sequence shown here is derived from an EMBL/GenBank/DDBJ whole genome shotgun (WGS) entry which is preliminary data.</text>
</comment>
<dbReference type="PROSITE" id="PS51462">
    <property type="entry name" value="NUDIX"/>
    <property type="match status" value="1"/>
</dbReference>
<dbReference type="Gene3D" id="3.90.79.10">
    <property type="entry name" value="Nucleoside Triphosphate Pyrophosphohydrolase"/>
    <property type="match status" value="1"/>
</dbReference>
<evidence type="ECO:0000259" key="7">
    <source>
        <dbReference type="PROSITE" id="PS51462"/>
    </source>
</evidence>
<dbReference type="PANTHER" id="PTHR12318:SF0">
    <property type="entry name" value="ACYL-COENZYME A DIPHOSPHATASE NUDT19"/>
    <property type="match status" value="1"/>
</dbReference>
<evidence type="ECO:0000256" key="4">
    <source>
        <dbReference type="ARBA" id="ARBA00022801"/>
    </source>
</evidence>
<keyword evidence="4" id="KW-0378">Hydrolase</keyword>
<dbReference type="InterPro" id="IPR015797">
    <property type="entry name" value="NUDIX_hydrolase-like_dom_sf"/>
</dbReference>
<keyword evidence="9" id="KW-1185">Reference proteome</keyword>
<evidence type="ECO:0000313" key="8">
    <source>
        <dbReference type="EMBL" id="MDT0317959.1"/>
    </source>
</evidence>
<keyword evidence="3" id="KW-0479">Metal-binding</keyword>
<gene>
    <name evidence="8" type="ORF">RNC47_06330</name>
</gene>
<evidence type="ECO:0000256" key="5">
    <source>
        <dbReference type="ARBA" id="ARBA00022842"/>
    </source>
</evidence>